<comment type="caution">
    <text evidence="5">The sequence shown here is derived from an EMBL/GenBank/DDBJ whole genome shotgun (WGS) entry which is preliminary data.</text>
</comment>
<dbReference type="InterPro" id="IPR035386">
    <property type="entry name" value="Arm-DNA-bind_5"/>
</dbReference>
<dbReference type="EMBL" id="JAVRHQ010000003">
    <property type="protein sequence ID" value="MDT0641964.1"/>
    <property type="molecule type" value="Genomic_DNA"/>
</dbReference>
<dbReference type="Gene3D" id="1.10.150.130">
    <property type="match status" value="1"/>
</dbReference>
<dbReference type="RefSeq" id="WP_311533639.1">
    <property type="nucleotide sequence ID" value="NZ_JAVRHQ010000003.1"/>
</dbReference>
<dbReference type="InterPro" id="IPR025269">
    <property type="entry name" value="SAM-like_dom"/>
</dbReference>
<gene>
    <name evidence="5" type="ORF">RM553_03880</name>
</gene>
<dbReference type="SUPFAM" id="SSF56349">
    <property type="entry name" value="DNA breaking-rejoining enzymes"/>
    <property type="match status" value="1"/>
</dbReference>
<evidence type="ECO:0000313" key="5">
    <source>
        <dbReference type="EMBL" id="MDT0641964.1"/>
    </source>
</evidence>
<accession>A0ABU3C6J3</accession>
<evidence type="ECO:0000259" key="4">
    <source>
        <dbReference type="PROSITE" id="PS51898"/>
    </source>
</evidence>
<dbReference type="Pfam" id="PF17293">
    <property type="entry name" value="Arm-DNA-bind_5"/>
    <property type="match status" value="1"/>
</dbReference>
<evidence type="ECO:0000256" key="2">
    <source>
        <dbReference type="ARBA" id="ARBA00023125"/>
    </source>
</evidence>
<protein>
    <submittedName>
        <fullName evidence="5">Site-specific integrase</fullName>
    </submittedName>
</protein>
<dbReference type="InterPro" id="IPR013762">
    <property type="entry name" value="Integrase-like_cat_sf"/>
</dbReference>
<keyword evidence="6" id="KW-1185">Reference proteome</keyword>
<keyword evidence="3" id="KW-0233">DNA recombination</keyword>
<dbReference type="InterPro" id="IPR050090">
    <property type="entry name" value="Tyrosine_recombinase_XerCD"/>
</dbReference>
<dbReference type="Pfam" id="PF13102">
    <property type="entry name" value="Phage_int_SAM_5"/>
    <property type="match status" value="1"/>
</dbReference>
<dbReference type="PROSITE" id="PS51898">
    <property type="entry name" value="TYR_RECOMBINASE"/>
    <property type="match status" value="1"/>
</dbReference>
<dbReference type="PANTHER" id="PTHR30349:SF64">
    <property type="entry name" value="PROPHAGE INTEGRASE INTD-RELATED"/>
    <property type="match status" value="1"/>
</dbReference>
<organism evidence="5 6">
    <name type="scientific">Autumnicola tepida</name>
    <dbReference type="NCBI Taxonomy" id="3075595"/>
    <lineage>
        <taxon>Bacteria</taxon>
        <taxon>Pseudomonadati</taxon>
        <taxon>Bacteroidota</taxon>
        <taxon>Flavobacteriia</taxon>
        <taxon>Flavobacteriales</taxon>
        <taxon>Flavobacteriaceae</taxon>
        <taxon>Autumnicola</taxon>
    </lineage>
</organism>
<dbReference type="InterPro" id="IPR002104">
    <property type="entry name" value="Integrase_catalytic"/>
</dbReference>
<evidence type="ECO:0000256" key="3">
    <source>
        <dbReference type="ARBA" id="ARBA00023172"/>
    </source>
</evidence>
<name>A0ABU3C6J3_9FLAO</name>
<reference evidence="5 6" key="1">
    <citation type="submission" date="2023-09" db="EMBL/GenBank/DDBJ databases">
        <authorList>
            <person name="Rey-Velasco X."/>
        </authorList>
    </citation>
    <scope>NUCLEOTIDE SEQUENCE [LARGE SCALE GENOMIC DNA]</scope>
    <source>
        <strain evidence="5 6">F363</strain>
    </source>
</reference>
<dbReference type="InterPro" id="IPR011010">
    <property type="entry name" value="DNA_brk_join_enz"/>
</dbReference>
<dbReference type="CDD" id="cd01185">
    <property type="entry name" value="INTN1_C_like"/>
    <property type="match status" value="1"/>
</dbReference>
<dbReference type="PANTHER" id="PTHR30349">
    <property type="entry name" value="PHAGE INTEGRASE-RELATED"/>
    <property type="match status" value="1"/>
</dbReference>
<keyword evidence="2" id="KW-0238">DNA-binding</keyword>
<comment type="similarity">
    <text evidence="1">Belongs to the 'phage' integrase family.</text>
</comment>
<sequence length="420" mass="49644">MRNSSTFSVLFWIYIQRTKNGEAPIYARITLNNRKLNISLKRKADIELWSSSRQRVEGTDPFNLELNEFLDQEYSRFFQCYQELRIEGRVLSLENIKRKYVGDEKRLYSLEDIFEYHNNTCFSKLRQNTRRLYSTSQNYIRKFVQKEYGRKDYYLQELDYNFILKFENYLRSVKPRHYQKRLQHNAVMKHIQRLKKMISLAYRMEWIEKNPFLNFQSTLEPREREFLSVEDLNAIENSVLKNNRLQKVRDLFIFSCYTGIGFGDIILLKPQNLTIGLDRKLWIVTKRMKNGNSVKVPLLKKAAKIIENYKDDPSCKKEGTLLPVISNQKVNQYLKEIAVLSKVTTHLTFHLGRHTFATTVALSNGVPIETVSKILGHKKLSTTQIYAKVVERKLSDDMDLLQKKMDNDKSEEGEGLTDIN</sequence>
<evidence type="ECO:0000313" key="6">
    <source>
        <dbReference type="Proteomes" id="UP001262889"/>
    </source>
</evidence>
<evidence type="ECO:0000256" key="1">
    <source>
        <dbReference type="ARBA" id="ARBA00008857"/>
    </source>
</evidence>
<dbReference type="Proteomes" id="UP001262889">
    <property type="component" value="Unassembled WGS sequence"/>
</dbReference>
<dbReference type="Pfam" id="PF00589">
    <property type="entry name" value="Phage_integrase"/>
    <property type="match status" value="1"/>
</dbReference>
<dbReference type="InterPro" id="IPR010998">
    <property type="entry name" value="Integrase_recombinase_N"/>
</dbReference>
<dbReference type="Gene3D" id="1.10.443.10">
    <property type="entry name" value="Intergrase catalytic core"/>
    <property type="match status" value="1"/>
</dbReference>
<feature type="domain" description="Tyr recombinase" evidence="4">
    <location>
        <begin position="222"/>
        <end position="399"/>
    </location>
</feature>
<proteinExistence type="inferred from homology"/>